<comment type="caution">
    <text evidence="7">The sequence shown here is derived from an EMBL/GenBank/DDBJ whole genome shotgun (WGS) entry which is preliminary data.</text>
</comment>
<dbReference type="GO" id="GO:0005886">
    <property type="term" value="C:plasma membrane"/>
    <property type="evidence" value="ECO:0007669"/>
    <property type="project" value="UniProtKB-SubCell"/>
</dbReference>
<organism evidence="7 8">
    <name type="scientific">Paramicrobacterium agarici</name>
    <dbReference type="NCBI Taxonomy" id="630514"/>
    <lineage>
        <taxon>Bacteria</taxon>
        <taxon>Bacillati</taxon>
        <taxon>Actinomycetota</taxon>
        <taxon>Actinomycetes</taxon>
        <taxon>Micrococcales</taxon>
        <taxon>Microbacteriaceae</taxon>
        <taxon>Paramicrobacterium</taxon>
    </lineage>
</organism>
<evidence type="ECO:0000256" key="5">
    <source>
        <dbReference type="ARBA" id="ARBA00023136"/>
    </source>
</evidence>
<keyword evidence="8" id="KW-1185">Reference proteome</keyword>
<feature type="transmembrane region" description="Helical" evidence="6">
    <location>
        <begin position="199"/>
        <end position="218"/>
    </location>
</feature>
<feature type="transmembrane region" description="Helical" evidence="6">
    <location>
        <begin position="230"/>
        <end position="254"/>
    </location>
</feature>
<evidence type="ECO:0000256" key="1">
    <source>
        <dbReference type="ARBA" id="ARBA00004651"/>
    </source>
</evidence>
<evidence type="ECO:0000256" key="3">
    <source>
        <dbReference type="ARBA" id="ARBA00022692"/>
    </source>
</evidence>
<dbReference type="AlphaFoldDB" id="A0A2A9DTJ1"/>
<dbReference type="RefSeq" id="WP_141897491.1">
    <property type="nucleotide sequence ID" value="NZ_PDJE01000001.1"/>
</dbReference>
<feature type="transmembrane region" description="Helical" evidence="6">
    <location>
        <begin position="266"/>
        <end position="289"/>
    </location>
</feature>
<keyword evidence="2" id="KW-1003">Cell membrane</keyword>
<evidence type="ECO:0000256" key="2">
    <source>
        <dbReference type="ARBA" id="ARBA00022475"/>
    </source>
</evidence>
<reference evidence="7 8" key="1">
    <citation type="submission" date="2017-10" db="EMBL/GenBank/DDBJ databases">
        <title>Sequencing the genomes of 1000 actinobacteria strains.</title>
        <authorList>
            <person name="Klenk H.-P."/>
        </authorList>
    </citation>
    <scope>NUCLEOTIDE SEQUENCE [LARGE SCALE GENOMIC DNA]</scope>
    <source>
        <strain evidence="7 8">DSM 21798</strain>
    </source>
</reference>
<evidence type="ECO:0000256" key="6">
    <source>
        <dbReference type="SAM" id="Phobius"/>
    </source>
</evidence>
<dbReference type="InterPro" id="IPR017039">
    <property type="entry name" value="Virul_fac_BrkB"/>
</dbReference>
<gene>
    <name evidence="7" type="ORF">ATJ78_0140</name>
</gene>
<evidence type="ECO:0000256" key="4">
    <source>
        <dbReference type="ARBA" id="ARBA00022989"/>
    </source>
</evidence>
<proteinExistence type="predicted"/>
<evidence type="ECO:0000313" key="7">
    <source>
        <dbReference type="EMBL" id="PFG29240.1"/>
    </source>
</evidence>
<feature type="transmembrane region" description="Helical" evidence="6">
    <location>
        <begin position="155"/>
        <end position="179"/>
    </location>
</feature>
<dbReference type="PANTHER" id="PTHR30213:SF0">
    <property type="entry name" value="UPF0761 MEMBRANE PROTEIN YIHY"/>
    <property type="match status" value="1"/>
</dbReference>
<feature type="transmembrane region" description="Helical" evidence="6">
    <location>
        <begin position="49"/>
        <end position="71"/>
    </location>
</feature>
<dbReference type="NCBIfam" id="TIGR00765">
    <property type="entry name" value="yihY_not_rbn"/>
    <property type="match status" value="1"/>
</dbReference>
<keyword evidence="3 6" id="KW-0812">Transmembrane</keyword>
<sequence length="342" mass="36850">MSEHTEHTEHAEHTHSRPKRLRFRSIRFAYVRAVKLFAANKSTDVAATLTYFLVLALFPGLVAIVSVLSLVNADGSVSKGLIEMLNDVAPTETAQALEGPISTIMSAPGAGLGLVLGLLGAIWSASKYVDGFARAANRAYGVAEGRSSLQLRLTVLLLTAASVVAITIMSILLIVSAPVARLIGDVIGLGDAAVMTWNIAKWPVLVLAGIGLIALLYYYSPNVRPSRFRLVSLGAATALLVWAITTVGFVVYVSNSDSYNATYGSLGGIIVFLIWLYLSNMALVFGVGLEAELERARQLQLGVHAEYNLHLPLRDSARIDKDIEAEAKTVITARKLRRSFEE</sequence>
<dbReference type="PANTHER" id="PTHR30213">
    <property type="entry name" value="INNER MEMBRANE PROTEIN YHJD"/>
    <property type="match status" value="1"/>
</dbReference>
<dbReference type="EMBL" id="PDJE01000001">
    <property type="protein sequence ID" value="PFG29240.1"/>
    <property type="molecule type" value="Genomic_DNA"/>
</dbReference>
<dbReference type="OrthoDB" id="9781030at2"/>
<accession>A0A2A9DTJ1</accession>
<evidence type="ECO:0000313" key="8">
    <source>
        <dbReference type="Proteomes" id="UP000221369"/>
    </source>
</evidence>
<dbReference type="PIRSF" id="PIRSF035875">
    <property type="entry name" value="RNase_BN"/>
    <property type="match status" value="1"/>
</dbReference>
<name>A0A2A9DTJ1_9MICO</name>
<dbReference type="Pfam" id="PF03631">
    <property type="entry name" value="Virul_fac_BrkB"/>
    <property type="match status" value="1"/>
</dbReference>
<dbReference type="Proteomes" id="UP000221369">
    <property type="component" value="Unassembled WGS sequence"/>
</dbReference>
<comment type="subcellular location">
    <subcellularLocation>
        <location evidence="1">Cell membrane</location>
        <topology evidence="1">Multi-pass membrane protein</topology>
    </subcellularLocation>
</comment>
<protein>
    <submittedName>
        <fullName evidence="7">Membrane protein</fullName>
    </submittedName>
</protein>
<keyword evidence="5 6" id="KW-0472">Membrane</keyword>
<keyword evidence="4 6" id="KW-1133">Transmembrane helix</keyword>